<comment type="caution">
    <text evidence="1">The sequence shown here is derived from an EMBL/GenBank/DDBJ whole genome shotgun (WGS) entry which is preliminary data.</text>
</comment>
<sequence>MYNWYLKAYATSVLLLDSTAEFSELLPKTTCVALSEEDAFVAPFSTASVKTHFFEHGILPGLPESRQVSMLPTPVRTQRPNLMREQNIKKKQILEALHTDISAEGKTSKRKYENLAYKPRV</sequence>
<evidence type="ECO:0000313" key="1">
    <source>
        <dbReference type="EMBL" id="KAF6002524.1"/>
    </source>
</evidence>
<dbReference type="AlphaFoldDB" id="A0A7J7IIG6"/>
<dbReference type="EMBL" id="VWRR01000010">
    <property type="protein sequence ID" value="KAF6002524.1"/>
    <property type="molecule type" value="Genomic_DNA"/>
</dbReference>
<keyword evidence="2" id="KW-1185">Reference proteome</keyword>
<dbReference type="Proteomes" id="UP000530660">
    <property type="component" value="Unassembled WGS sequence"/>
</dbReference>
<gene>
    <name evidence="1" type="ORF">F1559_003705</name>
</gene>
<organism evidence="1 2">
    <name type="scientific">Cyanidiococcus yangmingshanensis</name>
    <dbReference type="NCBI Taxonomy" id="2690220"/>
    <lineage>
        <taxon>Eukaryota</taxon>
        <taxon>Rhodophyta</taxon>
        <taxon>Bangiophyceae</taxon>
        <taxon>Cyanidiales</taxon>
        <taxon>Cyanidiaceae</taxon>
        <taxon>Cyanidiococcus</taxon>
    </lineage>
</organism>
<accession>A0A7J7IIG6</accession>
<name>A0A7J7IIG6_9RHOD</name>
<reference evidence="1 2" key="1">
    <citation type="journal article" date="2020" name="J. Phycol.">
        <title>Comparative genome analysis reveals Cyanidiococcus gen. nov., a new extremophilic red algal genus sister to Cyanidioschyzon (Cyanidioschyzonaceae, Rhodophyta).</title>
        <authorList>
            <person name="Liu S.-L."/>
            <person name="Chiang Y.-R."/>
            <person name="Yoon H.S."/>
            <person name="Fu H.-Y."/>
        </authorList>
    </citation>
    <scope>NUCLEOTIDE SEQUENCE [LARGE SCALE GENOMIC DNA]</scope>
    <source>
        <strain evidence="1 2">THAL066</strain>
    </source>
</reference>
<protein>
    <submittedName>
        <fullName evidence="1">Uncharacterized protein</fullName>
    </submittedName>
</protein>
<evidence type="ECO:0000313" key="2">
    <source>
        <dbReference type="Proteomes" id="UP000530660"/>
    </source>
</evidence>
<proteinExistence type="predicted"/>